<dbReference type="InterPro" id="IPR019949">
    <property type="entry name" value="CmoO-like"/>
</dbReference>
<dbReference type="PANTHER" id="PTHR30137:SF6">
    <property type="entry name" value="LUCIFERASE-LIKE MONOOXYGENASE"/>
    <property type="match status" value="1"/>
</dbReference>
<dbReference type="GO" id="GO:0005829">
    <property type="term" value="C:cytosol"/>
    <property type="evidence" value="ECO:0007669"/>
    <property type="project" value="TreeGrafter"/>
</dbReference>
<feature type="domain" description="Luciferase-like" evidence="3">
    <location>
        <begin position="4"/>
        <end position="300"/>
    </location>
</feature>
<evidence type="ECO:0000313" key="4">
    <source>
        <dbReference type="EMBL" id="AHG63930.1"/>
    </source>
</evidence>
<dbReference type="PANTHER" id="PTHR30137">
    <property type="entry name" value="LUCIFERASE-LIKE MONOOXYGENASE"/>
    <property type="match status" value="1"/>
</dbReference>
<dbReference type="InterPro" id="IPR050766">
    <property type="entry name" value="Bact_Lucif_Oxidored"/>
</dbReference>
<dbReference type="InterPro" id="IPR036661">
    <property type="entry name" value="Luciferase-like_sf"/>
</dbReference>
<dbReference type="eggNOG" id="COG2141">
    <property type="taxonomic scope" value="Bacteria"/>
</dbReference>
<dbReference type="NCBIfam" id="TIGR03558">
    <property type="entry name" value="oxido_grp_1"/>
    <property type="match status" value="1"/>
</dbReference>
<dbReference type="AlphaFoldDB" id="W0PF62"/>
<comment type="similarity">
    <text evidence="1">To bacterial alkanal monooxygenase alpha and beta chains.</text>
</comment>
<dbReference type="RefSeq" id="WP_025372564.1">
    <property type="nucleotide sequence ID" value="NZ_CP003915.1"/>
</dbReference>
<evidence type="ECO:0000256" key="2">
    <source>
        <dbReference type="ARBA" id="ARBA00074555"/>
    </source>
</evidence>
<dbReference type="Gene3D" id="3.20.20.30">
    <property type="entry name" value="Luciferase-like domain"/>
    <property type="match status" value="1"/>
</dbReference>
<evidence type="ECO:0000256" key="1">
    <source>
        <dbReference type="ARBA" id="ARBA00007789"/>
    </source>
</evidence>
<keyword evidence="5" id="KW-1185">Reference proteome</keyword>
<name>W0PF62_ADVMD</name>
<dbReference type="GO" id="GO:0016705">
    <property type="term" value="F:oxidoreductase activity, acting on paired donors, with incorporation or reduction of molecular oxygen"/>
    <property type="evidence" value="ECO:0007669"/>
    <property type="project" value="InterPro"/>
</dbReference>
<dbReference type="PATRIC" id="fig|1247726.3.peg.2035"/>
<gene>
    <name evidence="4" type="ORF">MIM_c18500</name>
</gene>
<sequence length="342" mass="36714">MIPFSVLDLSPVNEGETTREALQHSLRLAQTAEQLGYRRFWMAEHHNMPGIASAATAVALGFIAGGTQSIRIGSGGVMLPNHSPLVIAEQFGTLASLYPDRVDLGLGRAPGTDITTARALRRDIYAAAERFPEDVQELQAYFEDEQPGQAVRAVPGSGLRVPLWLLGSSLYSAQLAAHLGLPFAFASHFAPTDLMPALSVYRSMFQPSAYLDKPYAMACVNVIAAGTDEEARFHYTSMQLASVQLFRGKPGKMPPPVEDIDALVTPMEKAGVEQKLAYSMIGSPATVQHGIERFIEATGINELMITSRIYDVQARLTSLALTAPIFNPGAGANLDSSAPANA</sequence>
<dbReference type="CDD" id="cd00347">
    <property type="entry name" value="Flavin_utilizing_monoxygenases"/>
    <property type="match status" value="1"/>
</dbReference>
<dbReference type="Proteomes" id="UP000019095">
    <property type="component" value="Chromosome"/>
</dbReference>
<dbReference type="KEGG" id="amim:MIM_c18500"/>
<dbReference type="OrthoDB" id="9780518at2"/>
<dbReference type="EMBL" id="CP003915">
    <property type="protein sequence ID" value="AHG63930.1"/>
    <property type="molecule type" value="Genomic_DNA"/>
</dbReference>
<reference evidence="4 5" key="1">
    <citation type="journal article" date="2014" name="Microbiology">
        <title>Unravelling the complete genome sequence of Advenella mimigardefordensis strain DPN7T and novel insights in the catabolism of the xenobiotic polythioester precursor 3,3'-dithiodipropionate.</title>
        <authorList>
            <person name="Wubbeler J.H."/>
            <person name="Hiessl S."/>
            <person name="Schuldes J."/>
            <person name="Thurmer A."/>
            <person name="Daniel R."/>
            <person name="Steinbuchel A."/>
        </authorList>
    </citation>
    <scope>NUCLEOTIDE SEQUENCE [LARGE SCALE GENOMIC DNA]</scope>
    <source>
        <strain evidence="5">DSM 17166 / LMG 22922 / DPN7</strain>
    </source>
</reference>
<dbReference type="FunFam" id="3.20.20.30:FF:000002">
    <property type="entry name" value="LLM class flavin-dependent oxidoreductase"/>
    <property type="match status" value="1"/>
</dbReference>
<dbReference type="Pfam" id="PF00296">
    <property type="entry name" value="Bac_luciferase"/>
    <property type="match status" value="1"/>
</dbReference>
<evidence type="ECO:0000259" key="3">
    <source>
        <dbReference type="Pfam" id="PF00296"/>
    </source>
</evidence>
<dbReference type="STRING" id="1247726.MIM_c18500"/>
<dbReference type="InterPro" id="IPR011251">
    <property type="entry name" value="Luciferase-like_dom"/>
</dbReference>
<organism evidence="4 5">
    <name type="scientific">Advenella mimigardefordensis (strain DSM 17166 / LMG 22922 / DPN7)</name>
    <dbReference type="NCBI Taxonomy" id="1247726"/>
    <lineage>
        <taxon>Bacteria</taxon>
        <taxon>Pseudomonadati</taxon>
        <taxon>Pseudomonadota</taxon>
        <taxon>Betaproteobacteria</taxon>
        <taxon>Burkholderiales</taxon>
        <taxon>Alcaligenaceae</taxon>
    </lineage>
</organism>
<accession>W0PF62</accession>
<proteinExistence type="predicted"/>
<protein>
    <recommendedName>
        <fullName evidence="2">Luciferase-like monooxygenase</fullName>
    </recommendedName>
</protein>
<dbReference type="HOGENOM" id="CLU_027853_9_0_4"/>
<evidence type="ECO:0000313" key="5">
    <source>
        <dbReference type="Proteomes" id="UP000019095"/>
    </source>
</evidence>
<dbReference type="SUPFAM" id="SSF51679">
    <property type="entry name" value="Bacterial luciferase-like"/>
    <property type="match status" value="1"/>
</dbReference>